<evidence type="ECO:0000256" key="7">
    <source>
        <dbReference type="SAM" id="MobiDB-lite"/>
    </source>
</evidence>
<comment type="caution">
    <text evidence="9">The sequence shown here is derived from an EMBL/GenBank/DDBJ whole genome shotgun (WGS) entry which is preliminary data.</text>
</comment>
<proteinExistence type="inferred from homology"/>
<organism evidence="9 10">
    <name type="scientific">Nocardiopsis sediminis</name>
    <dbReference type="NCBI Taxonomy" id="1778267"/>
    <lineage>
        <taxon>Bacteria</taxon>
        <taxon>Bacillati</taxon>
        <taxon>Actinomycetota</taxon>
        <taxon>Actinomycetes</taxon>
        <taxon>Streptosporangiales</taxon>
        <taxon>Nocardiopsidaceae</taxon>
        <taxon>Nocardiopsis</taxon>
    </lineage>
</organism>
<comment type="catalytic activity">
    <reaction evidence="6">
        <text>UDP-N-acetyl-alpha-D-glucosamine + ATP = UDP-N-acetyl-alpha-D-glucosamine 3'-phosphate + ADP + H(+)</text>
        <dbReference type="Rhea" id="RHEA:32671"/>
        <dbReference type="ChEBI" id="CHEBI:15378"/>
        <dbReference type="ChEBI" id="CHEBI:30616"/>
        <dbReference type="ChEBI" id="CHEBI:57705"/>
        <dbReference type="ChEBI" id="CHEBI:64353"/>
        <dbReference type="ChEBI" id="CHEBI:456216"/>
        <dbReference type="EC" id="2.7.1.176"/>
    </reaction>
</comment>
<dbReference type="Proteomes" id="UP001595847">
    <property type="component" value="Unassembled WGS sequence"/>
</dbReference>
<keyword evidence="3" id="KW-0547">Nucleotide-binding</keyword>
<dbReference type="SUPFAM" id="SSF52540">
    <property type="entry name" value="P-loop containing nucleoside triphosphate hydrolases"/>
    <property type="match status" value="1"/>
</dbReference>
<evidence type="ECO:0000256" key="5">
    <source>
        <dbReference type="ARBA" id="ARBA00032897"/>
    </source>
</evidence>
<dbReference type="Pfam" id="PF06414">
    <property type="entry name" value="Zeta_toxin"/>
    <property type="match status" value="1"/>
</dbReference>
<comment type="similarity">
    <text evidence="1">Belongs to the zeta toxin family.</text>
</comment>
<evidence type="ECO:0000256" key="3">
    <source>
        <dbReference type="ARBA" id="ARBA00022741"/>
    </source>
</evidence>
<dbReference type="RefSeq" id="WP_378535538.1">
    <property type="nucleotide sequence ID" value="NZ_JBHSBH010000012.1"/>
</dbReference>
<reference evidence="10" key="1">
    <citation type="journal article" date="2019" name="Int. J. Syst. Evol. Microbiol.">
        <title>The Global Catalogue of Microorganisms (GCM) 10K type strain sequencing project: providing services to taxonomists for standard genome sequencing and annotation.</title>
        <authorList>
            <consortium name="The Broad Institute Genomics Platform"/>
            <consortium name="The Broad Institute Genome Sequencing Center for Infectious Disease"/>
            <person name="Wu L."/>
            <person name="Ma J."/>
        </authorList>
    </citation>
    <scope>NUCLEOTIDE SEQUENCE [LARGE SCALE GENOMIC DNA]</scope>
    <source>
        <strain evidence="10">TBRC 1826</strain>
    </source>
</reference>
<protein>
    <recommendedName>
        <fullName evidence="5">UDP-N-acetylglucosamine kinase</fullName>
        <ecNumber evidence="2">2.7.1.176</ecNumber>
    </recommendedName>
    <alternativeName>
        <fullName evidence="5">UDP-N-acetylglucosamine kinase</fullName>
    </alternativeName>
</protein>
<gene>
    <name evidence="9" type="ORF">ACFOVU_19115</name>
</gene>
<feature type="compositionally biased region" description="Low complexity" evidence="7">
    <location>
        <begin position="424"/>
        <end position="437"/>
    </location>
</feature>
<evidence type="ECO:0000259" key="8">
    <source>
        <dbReference type="Pfam" id="PF06414"/>
    </source>
</evidence>
<evidence type="ECO:0000256" key="4">
    <source>
        <dbReference type="ARBA" id="ARBA00022840"/>
    </source>
</evidence>
<name>A0ABV8FPG4_9ACTN</name>
<evidence type="ECO:0000256" key="2">
    <source>
        <dbReference type="ARBA" id="ARBA00011963"/>
    </source>
</evidence>
<accession>A0ABV8FPG4</accession>
<dbReference type="EC" id="2.7.1.176" evidence="2"/>
<evidence type="ECO:0000256" key="6">
    <source>
        <dbReference type="ARBA" id="ARBA00048178"/>
    </source>
</evidence>
<evidence type="ECO:0000313" key="9">
    <source>
        <dbReference type="EMBL" id="MFC3998049.1"/>
    </source>
</evidence>
<evidence type="ECO:0000313" key="10">
    <source>
        <dbReference type="Proteomes" id="UP001595847"/>
    </source>
</evidence>
<sequence>MTVTMAPAGTTAGSLDDLDPLDFALPDDELRRIFAEKVVPLLFGGKRPDADAPVLLLGGVPGSGKSTLFGKLRERYPCDFVVLDRDWFRQFQEHPQAKEWIAKDPLAMPYVTEEVAGALLRMAVDHALEHGYGLVVENSLRTGYPLAVVDKAAAHGRAVHLGIMAVPHWQSRLDATTRFLLPGQADARWTQHDSHEKCIPEVPKTLAELEKRPNVGRIDISDRTRFPYSAARGPDGAWPGGPGAVAAYQAAAGREPTPQEARDWLNRYWTNTALAVDRGRLTATTRPRFALLHRDADALARRAYGGEHEARALRHHRAAQRVAGYVLEASEAGVPARLLPAAPALFLRGDEALAGLADDPSLDPALRAAAMPYIVRERLRRTQITPEQARVEESVRREATAHLRTAAQTVRSFARTDFPRPVSAAGSRPAADRTAAARQDRQDRRRQLMRRGQPGRRPTA</sequence>
<feature type="compositionally biased region" description="Low complexity" evidence="7">
    <location>
        <begin position="450"/>
        <end position="460"/>
    </location>
</feature>
<keyword evidence="10" id="KW-1185">Reference proteome</keyword>
<dbReference type="InterPro" id="IPR010488">
    <property type="entry name" value="Zeta_toxin_domain"/>
</dbReference>
<feature type="domain" description="Zeta toxin" evidence="8">
    <location>
        <begin position="53"/>
        <end position="224"/>
    </location>
</feature>
<evidence type="ECO:0000256" key="1">
    <source>
        <dbReference type="ARBA" id="ARBA00009104"/>
    </source>
</evidence>
<keyword evidence="4" id="KW-0067">ATP-binding</keyword>
<feature type="region of interest" description="Disordered" evidence="7">
    <location>
        <begin position="414"/>
        <end position="460"/>
    </location>
</feature>
<dbReference type="Gene3D" id="3.40.50.300">
    <property type="entry name" value="P-loop containing nucleotide triphosphate hydrolases"/>
    <property type="match status" value="1"/>
</dbReference>
<dbReference type="EMBL" id="JBHSBH010000012">
    <property type="protein sequence ID" value="MFC3998049.1"/>
    <property type="molecule type" value="Genomic_DNA"/>
</dbReference>
<dbReference type="InterPro" id="IPR027417">
    <property type="entry name" value="P-loop_NTPase"/>
</dbReference>